<gene>
    <name evidence="3" type="ORF">H1V43_24690</name>
</gene>
<proteinExistence type="predicted"/>
<protein>
    <recommendedName>
        <fullName evidence="5">Integral membrane protein</fullName>
    </recommendedName>
</protein>
<feature type="transmembrane region" description="Helical" evidence="2">
    <location>
        <begin position="111"/>
        <end position="132"/>
    </location>
</feature>
<feature type="compositionally biased region" description="Polar residues" evidence="1">
    <location>
        <begin position="26"/>
        <end position="46"/>
    </location>
</feature>
<keyword evidence="2" id="KW-0472">Membrane</keyword>
<feature type="transmembrane region" description="Helical" evidence="2">
    <location>
        <begin position="323"/>
        <end position="340"/>
    </location>
</feature>
<feature type="transmembrane region" description="Helical" evidence="2">
    <location>
        <begin position="441"/>
        <end position="465"/>
    </location>
</feature>
<feature type="transmembrane region" description="Helical" evidence="2">
    <location>
        <begin position="202"/>
        <end position="220"/>
    </location>
</feature>
<evidence type="ECO:0000256" key="2">
    <source>
        <dbReference type="SAM" id="Phobius"/>
    </source>
</evidence>
<organism evidence="3 4">
    <name type="scientific">Streptomyces himalayensis subsp. aureolus</name>
    <dbReference type="NCBI Taxonomy" id="2758039"/>
    <lineage>
        <taxon>Bacteria</taxon>
        <taxon>Bacillati</taxon>
        <taxon>Actinomycetota</taxon>
        <taxon>Actinomycetes</taxon>
        <taxon>Kitasatosporales</taxon>
        <taxon>Streptomycetaceae</taxon>
        <taxon>Streptomyces</taxon>
        <taxon>Streptomyces himalayensis</taxon>
    </lineage>
</organism>
<comment type="caution">
    <text evidence="3">The sequence shown here is derived from an EMBL/GenBank/DDBJ whole genome shotgun (WGS) entry which is preliminary data.</text>
</comment>
<feature type="transmembrane region" description="Helical" evidence="2">
    <location>
        <begin position="178"/>
        <end position="195"/>
    </location>
</feature>
<keyword evidence="2" id="KW-0812">Transmembrane</keyword>
<keyword evidence="4" id="KW-1185">Reference proteome</keyword>
<sequence length="623" mass="65858">MTSRTTDGTPPENGARPNGAGRPASIGQSGNVRTARMPSTSRTPSPDSAPVPARTASAPKHIAQKDGRDGRGTVTAPVPRVRAGSGVPPGQAGRESRWTVAAALRRRPAPWLGLVALAYATVQLTAVVPHIGHALGWDEGVYVSQVDPRNPAAYFSAPRSRGTSMLVAPVLAVTSDPFVLRIVLALLSAAALYAAFRVWRPLVGPGTTALAALLFAGLWTTELYGPQAMPNLWVALGAVATTGWFLRTGVPGRIRVSGRIPIRVPGRIPIRVPGRTPVTRQRYAPWWMAGCLAATALVRLPDAAWLALPLIGTAVLVRERRRVLPWLLGGLAAGGAQWVVEAYVRFGGIPQRLRISGATEGGMSPHLNLGNAWRALNGPELCRPCTVPLRHPELTVWWLALPLLTAAALMVAFADRRRGRGGTDEGTEGRLPRPADAARPFAVTAVPVACAASLTVPYLLLLGYFAPRFLLPSYALLALPVAALLLRAARAGTPVAAVVALAVAGQLVSQYALLEHLTAETAAVDHRYRLAADDLHALGLHAPCLVTGPRALPVAYDAGCASAETSGNNRSVTTRELLRRAGRQPTVVLTVGGHRPPRYALAWTPHTLPGTGGWTAWRAPSRP</sequence>
<dbReference type="AlphaFoldDB" id="A0A7W2HI57"/>
<dbReference type="Proteomes" id="UP000586976">
    <property type="component" value="Unassembled WGS sequence"/>
</dbReference>
<accession>A0A7W2HI57</accession>
<feature type="transmembrane region" description="Helical" evidence="2">
    <location>
        <begin position="471"/>
        <end position="488"/>
    </location>
</feature>
<dbReference type="EMBL" id="JACEQY010000030">
    <property type="protein sequence ID" value="MBA4864494.1"/>
    <property type="molecule type" value="Genomic_DNA"/>
</dbReference>
<reference evidence="3 4" key="1">
    <citation type="submission" date="2020-07" db="EMBL/GenBank/DDBJ databases">
        <title>Streptomyces isolated from Indian soil.</title>
        <authorList>
            <person name="Mandal S."/>
            <person name="Maiti P.K."/>
        </authorList>
    </citation>
    <scope>NUCLEOTIDE SEQUENCE [LARGE SCALE GENOMIC DNA]</scope>
    <source>
        <strain evidence="3 4">PSKA54</strain>
    </source>
</reference>
<evidence type="ECO:0000313" key="3">
    <source>
        <dbReference type="EMBL" id="MBA4864494.1"/>
    </source>
</evidence>
<feature type="transmembrane region" description="Helical" evidence="2">
    <location>
        <begin position="232"/>
        <end position="250"/>
    </location>
</feature>
<dbReference type="RefSeq" id="WP_181866126.1">
    <property type="nucleotide sequence ID" value="NZ_JACEQY010000030.1"/>
</dbReference>
<evidence type="ECO:0000256" key="1">
    <source>
        <dbReference type="SAM" id="MobiDB-lite"/>
    </source>
</evidence>
<feature type="transmembrane region" description="Helical" evidence="2">
    <location>
        <begin position="396"/>
        <end position="414"/>
    </location>
</feature>
<feature type="region of interest" description="Disordered" evidence="1">
    <location>
        <begin position="1"/>
        <end position="94"/>
    </location>
</feature>
<name>A0A7W2HI57_9ACTN</name>
<keyword evidence="2" id="KW-1133">Transmembrane helix</keyword>
<evidence type="ECO:0008006" key="5">
    <source>
        <dbReference type="Google" id="ProtNLM"/>
    </source>
</evidence>
<evidence type="ECO:0000313" key="4">
    <source>
        <dbReference type="Proteomes" id="UP000586976"/>
    </source>
</evidence>